<reference evidence="2 3" key="1">
    <citation type="submission" date="2024-02" db="EMBL/GenBank/DDBJ databases">
        <title>High-quality chromosome-scale genome assembly of Pensacola bahiagrass (Paspalum notatum Flugge var. saurae).</title>
        <authorList>
            <person name="Vega J.M."/>
            <person name="Podio M."/>
            <person name="Orjuela J."/>
            <person name="Siena L.A."/>
            <person name="Pessino S.C."/>
            <person name="Combes M.C."/>
            <person name="Mariac C."/>
            <person name="Albertini E."/>
            <person name="Pupilli F."/>
            <person name="Ortiz J.P.A."/>
            <person name="Leblanc O."/>
        </authorList>
    </citation>
    <scope>NUCLEOTIDE SEQUENCE [LARGE SCALE GENOMIC DNA]</scope>
    <source>
        <strain evidence="2">R1</strain>
        <tissue evidence="2">Leaf</tissue>
    </source>
</reference>
<dbReference type="AlphaFoldDB" id="A0AAQ3T4Y3"/>
<name>A0AAQ3T4Y3_PASNO</name>
<accession>A0AAQ3T4Y3</accession>
<proteinExistence type="predicted"/>
<evidence type="ECO:0000313" key="3">
    <source>
        <dbReference type="Proteomes" id="UP001341281"/>
    </source>
</evidence>
<dbReference type="Proteomes" id="UP001341281">
    <property type="component" value="Chromosome 03"/>
</dbReference>
<feature type="compositionally biased region" description="Gly residues" evidence="1">
    <location>
        <begin position="1"/>
        <end position="11"/>
    </location>
</feature>
<evidence type="ECO:0000256" key="1">
    <source>
        <dbReference type="SAM" id="MobiDB-lite"/>
    </source>
</evidence>
<sequence length="109" mass="11966">MAQAGRYGGGEAIDQPFALSEPNHDPELLERVLAWSSHSATEWKAVGAIDVAYNPLWLPVNGLLQTCRLQSVLLCWNNSIGLCICSCRFLYISCDAEISGLVYCAPVHR</sequence>
<dbReference type="EMBL" id="CP144747">
    <property type="protein sequence ID" value="WVZ66480.1"/>
    <property type="molecule type" value="Genomic_DNA"/>
</dbReference>
<gene>
    <name evidence="2" type="ORF">U9M48_015690</name>
</gene>
<feature type="region of interest" description="Disordered" evidence="1">
    <location>
        <begin position="1"/>
        <end position="21"/>
    </location>
</feature>
<protein>
    <submittedName>
        <fullName evidence="2">Uncharacterized protein</fullName>
    </submittedName>
</protein>
<keyword evidence="3" id="KW-1185">Reference proteome</keyword>
<organism evidence="2 3">
    <name type="scientific">Paspalum notatum var. saurae</name>
    <dbReference type="NCBI Taxonomy" id="547442"/>
    <lineage>
        <taxon>Eukaryota</taxon>
        <taxon>Viridiplantae</taxon>
        <taxon>Streptophyta</taxon>
        <taxon>Embryophyta</taxon>
        <taxon>Tracheophyta</taxon>
        <taxon>Spermatophyta</taxon>
        <taxon>Magnoliopsida</taxon>
        <taxon>Liliopsida</taxon>
        <taxon>Poales</taxon>
        <taxon>Poaceae</taxon>
        <taxon>PACMAD clade</taxon>
        <taxon>Panicoideae</taxon>
        <taxon>Andropogonodae</taxon>
        <taxon>Paspaleae</taxon>
        <taxon>Paspalinae</taxon>
        <taxon>Paspalum</taxon>
    </lineage>
</organism>
<evidence type="ECO:0000313" key="2">
    <source>
        <dbReference type="EMBL" id="WVZ66480.1"/>
    </source>
</evidence>